<dbReference type="STRING" id="127582.A0A2Y9E9K2"/>
<keyword evidence="12" id="KW-1185">Reference proteome</keyword>
<proteinExistence type="inferred from homology"/>
<dbReference type="PANTHER" id="PTHR15273">
    <property type="entry name" value="DAN DOMAIN FAMILY MEMBER 5"/>
    <property type="match status" value="1"/>
</dbReference>
<feature type="region of interest" description="Disordered" evidence="10">
    <location>
        <begin position="196"/>
        <end position="283"/>
    </location>
</feature>
<dbReference type="InterPro" id="IPR016860">
    <property type="entry name" value="Cerberus"/>
</dbReference>
<dbReference type="FunFam" id="2.10.90.10:FF:000045">
    <property type="entry name" value="DAN domain BMP antagonist family member 5"/>
    <property type="match status" value="1"/>
</dbReference>
<evidence type="ECO:0000256" key="10">
    <source>
        <dbReference type="SAM" id="MobiDB-lite"/>
    </source>
</evidence>
<evidence type="ECO:0000256" key="1">
    <source>
        <dbReference type="ARBA" id="ARBA00004613"/>
    </source>
</evidence>
<feature type="chain" id="PRO_5024527795" description="DAN domain family member 5" evidence="9">
    <location>
        <begin position="24"/>
        <end position="283"/>
    </location>
</feature>
<dbReference type="FunCoup" id="A0A2Y9E9K2">
    <property type="interactions" value="799"/>
</dbReference>
<dbReference type="SMART" id="SM00041">
    <property type="entry name" value="CT"/>
    <property type="match status" value="1"/>
</dbReference>
<evidence type="ECO:0000256" key="3">
    <source>
        <dbReference type="ARBA" id="ARBA00022525"/>
    </source>
</evidence>
<dbReference type="Gene3D" id="2.10.90.10">
    <property type="entry name" value="Cystine-knot cytokines"/>
    <property type="match status" value="1"/>
</dbReference>
<accession>A0A2Y9E9K2</accession>
<dbReference type="GO" id="GO:0032926">
    <property type="term" value="P:negative regulation of activin receptor signaling pathway"/>
    <property type="evidence" value="ECO:0007669"/>
    <property type="project" value="UniProtKB-ARBA"/>
</dbReference>
<evidence type="ECO:0000313" key="12">
    <source>
        <dbReference type="Proteomes" id="UP000248480"/>
    </source>
</evidence>
<feature type="domain" description="CTCK" evidence="11">
    <location>
        <begin position="105"/>
        <end position="191"/>
    </location>
</feature>
<comment type="similarity">
    <text evidence="2 9">Belongs to the DAN family.</text>
</comment>
<dbReference type="RefSeq" id="XP_004389833.1">
    <property type="nucleotide sequence ID" value="XM_004389776.1"/>
</dbReference>
<dbReference type="CTD" id="199699"/>
<dbReference type="Proteomes" id="UP000248480">
    <property type="component" value="Unplaced"/>
</dbReference>
<dbReference type="OrthoDB" id="10061784at2759"/>
<dbReference type="Pfam" id="PF03045">
    <property type="entry name" value="DAN"/>
    <property type="match status" value="1"/>
</dbReference>
<evidence type="ECO:0000256" key="5">
    <source>
        <dbReference type="ARBA" id="ARBA00023157"/>
    </source>
</evidence>
<dbReference type="PANTHER" id="PTHR15273:SF5">
    <property type="entry name" value="DAN DOMAIN FAMILY MEMBER 5"/>
    <property type="match status" value="1"/>
</dbReference>
<keyword evidence="5" id="KW-1015">Disulfide bond</keyword>
<keyword evidence="4 9" id="KW-0732">Signal</keyword>
<dbReference type="GO" id="GO:0003002">
    <property type="term" value="P:regionalization"/>
    <property type="evidence" value="ECO:0007669"/>
    <property type="project" value="UniProtKB-ARBA"/>
</dbReference>
<dbReference type="AlphaFoldDB" id="A0A2Y9E9K2"/>
<keyword evidence="6" id="KW-0325">Glycoprotein</keyword>
<evidence type="ECO:0000256" key="6">
    <source>
        <dbReference type="ARBA" id="ARBA00023180"/>
    </source>
</evidence>
<gene>
    <name evidence="13" type="primary">DAND5</name>
</gene>
<name>A0A2Y9E9K2_TRIMA</name>
<dbReference type="InterPro" id="IPR004133">
    <property type="entry name" value="DAN_dom"/>
</dbReference>
<evidence type="ECO:0000256" key="4">
    <source>
        <dbReference type="ARBA" id="ARBA00022729"/>
    </source>
</evidence>
<evidence type="ECO:0000256" key="8">
    <source>
        <dbReference type="ARBA" id="ARBA00077866"/>
    </source>
</evidence>
<feature type="compositionally biased region" description="Pro residues" evidence="10">
    <location>
        <begin position="264"/>
        <end position="283"/>
    </location>
</feature>
<dbReference type="InterPro" id="IPR006207">
    <property type="entry name" value="Cys_knot_C"/>
</dbReference>
<keyword evidence="3 9" id="KW-0964">Secreted</keyword>
<dbReference type="KEGG" id="tmu:101342141"/>
<evidence type="ECO:0000256" key="7">
    <source>
        <dbReference type="ARBA" id="ARBA00073705"/>
    </source>
</evidence>
<organism evidence="12 13">
    <name type="scientific">Trichechus manatus latirostris</name>
    <name type="common">Florida manatee</name>
    <dbReference type="NCBI Taxonomy" id="127582"/>
    <lineage>
        <taxon>Eukaryota</taxon>
        <taxon>Metazoa</taxon>
        <taxon>Chordata</taxon>
        <taxon>Craniata</taxon>
        <taxon>Vertebrata</taxon>
        <taxon>Euteleostomi</taxon>
        <taxon>Mammalia</taxon>
        <taxon>Eutheria</taxon>
        <taxon>Afrotheria</taxon>
        <taxon>Sirenia</taxon>
        <taxon>Trichechidae</taxon>
        <taxon>Trichechus</taxon>
    </lineage>
</organism>
<dbReference type="GeneID" id="101342141"/>
<evidence type="ECO:0000256" key="2">
    <source>
        <dbReference type="ARBA" id="ARBA00007872"/>
    </source>
</evidence>
<sequence>MLLSWLTTLLSLLSGAWLPTGSGLALVPQGPPPQPWAAANRTQDLSRVVPGPQVTVSALSSWKAFLGLQKTRWLETMQKGQEVATTTTGFLPLDPQEVARETCKAMPFTQVLSHPGCTAARLRNHLCFGRCSSFYVPSSDASLIVLCSSCVPTRKRWTPVVLWCQAGSPASRRRVKTSTMLVEGCQCSPKLSLHKAPHLAQNSTGTIKGPVPNPKQPPSEQLSPGTTVTPLSGGHEVSAPPSAVPTPCQPEEPAGNLGARGPQSPCPLPGSANQPPPPAPQAQ</sequence>
<feature type="signal peptide" evidence="9">
    <location>
        <begin position="1"/>
        <end position="23"/>
    </location>
</feature>
<dbReference type="GO" id="GO:0048513">
    <property type="term" value="P:animal organ development"/>
    <property type="evidence" value="ECO:0007669"/>
    <property type="project" value="UniProtKB-ARBA"/>
</dbReference>
<dbReference type="InParanoid" id="A0A2Y9E9K2"/>
<comment type="subcellular location">
    <subcellularLocation>
        <location evidence="1 9">Secreted</location>
    </subcellularLocation>
</comment>
<evidence type="ECO:0000313" key="13">
    <source>
        <dbReference type="RefSeq" id="XP_004389833.1"/>
    </source>
</evidence>
<dbReference type="GO" id="GO:0005576">
    <property type="term" value="C:extracellular region"/>
    <property type="evidence" value="ECO:0007669"/>
    <property type="project" value="UniProtKB-SubCell"/>
</dbReference>
<dbReference type="InterPro" id="IPR029034">
    <property type="entry name" value="Cystine-knot_cytokine"/>
</dbReference>
<protein>
    <recommendedName>
        <fullName evidence="7">DAN domain family member 5</fullName>
    </recommendedName>
    <alternativeName>
        <fullName evidence="8">Cerberus-like protein 2</fullName>
    </alternativeName>
</protein>
<evidence type="ECO:0000259" key="11">
    <source>
        <dbReference type="SMART" id="SM00041"/>
    </source>
</evidence>
<evidence type="ECO:0000256" key="9">
    <source>
        <dbReference type="PIRNR" id="PIRNR027807"/>
    </source>
</evidence>
<feature type="compositionally biased region" description="Polar residues" evidence="10">
    <location>
        <begin position="218"/>
        <end position="230"/>
    </location>
</feature>
<reference evidence="13" key="1">
    <citation type="submission" date="2025-08" db="UniProtKB">
        <authorList>
            <consortium name="RefSeq"/>
        </authorList>
    </citation>
    <scope>IDENTIFICATION</scope>
</reference>